<dbReference type="GO" id="GO:0005576">
    <property type="term" value="C:extracellular region"/>
    <property type="evidence" value="ECO:0007669"/>
    <property type="project" value="TreeGrafter"/>
</dbReference>
<dbReference type="GO" id="GO:0003723">
    <property type="term" value="F:RNA binding"/>
    <property type="evidence" value="ECO:0007669"/>
    <property type="project" value="InterPro"/>
</dbReference>
<dbReference type="PANTHER" id="PTHR11240">
    <property type="entry name" value="RIBONUCLEASE T2"/>
    <property type="match status" value="1"/>
</dbReference>
<dbReference type="PROSITE" id="PS00530">
    <property type="entry name" value="RNASE_T2_1"/>
    <property type="match status" value="1"/>
</dbReference>
<keyword evidence="6" id="KW-1185">Reference proteome</keyword>
<comment type="similarity">
    <text evidence="1 2">Belongs to the RNase T2 family.</text>
</comment>
<dbReference type="SUPFAM" id="SSF55895">
    <property type="entry name" value="Ribonuclease Rh-like"/>
    <property type="match status" value="1"/>
</dbReference>
<evidence type="ECO:0000313" key="4">
    <source>
        <dbReference type="EMBL" id="AIG55623.1"/>
    </source>
</evidence>
<dbReference type="PANTHER" id="PTHR11240:SF22">
    <property type="entry name" value="RIBONUCLEASE T2"/>
    <property type="match status" value="1"/>
</dbReference>
<dbReference type="AlphaFoldDB" id="A0A0A7CMB0"/>
<keyword evidence="3" id="KW-0732">Signal</keyword>
<sequence length="219" mass="24129">MKIISFLSALAFVAAKSDESFDYYLLAQTFQPLFCSTGNYAGCENPTEFMKTNLTIHGLWPNYNDGTFPSFCSDEKLSKATIEAIGQDTINTYWPDVKTNYGTNFISNEWDKHGTCSGMNQLDYIGATIDLEIELGTPEIISSNVGKSVVGSEIRKAYGGDNMVALVCVHGALSEVRTCYKNTESGPGDRMPCPENILKRDNCGKKTGKKIAIYSFEDL</sequence>
<dbReference type="GO" id="GO:0033897">
    <property type="term" value="F:ribonuclease T2 activity"/>
    <property type="evidence" value="ECO:0007669"/>
    <property type="project" value="InterPro"/>
</dbReference>
<evidence type="ECO:0000313" key="6">
    <source>
        <dbReference type="Proteomes" id="UP000243217"/>
    </source>
</evidence>
<dbReference type="Proteomes" id="UP000243217">
    <property type="component" value="Unassembled WGS sequence"/>
</dbReference>
<dbReference type="EMBL" id="JNBS01002063">
    <property type="protein sequence ID" value="OQR95663.1"/>
    <property type="molecule type" value="Genomic_DNA"/>
</dbReference>
<dbReference type="GO" id="GO:0006401">
    <property type="term" value="P:RNA catabolic process"/>
    <property type="evidence" value="ECO:0007669"/>
    <property type="project" value="TreeGrafter"/>
</dbReference>
<protein>
    <submittedName>
        <fullName evidence="4">Secreted protein</fullName>
    </submittedName>
</protein>
<evidence type="ECO:0000256" key="3">
    <source>
        <dbReference type="SAM" id="SignalP"/>
    </source>
</evidence>
<dbReference type="Pfam" id="PF00445">
    <property type="entry name" value="Ribonuclease_T2"/>
    <property type="match status" value="1"/>
</dbReference>
<dbReference type="InterPro" id="IPR001568">
    <property type="entry name" value="RNase_T2-like"/>
</dbReference>
<reference evidence="4 6" key="1">
    <citation type="journal article" date="2014" name="Genome Biol. Evol.">
        <title>The secreted proteins of Achlya hypogyna and Thraustotheca clavata identify the ancestral oomycete secretome and reveal gene acquisitions by horizontal gene transfer.</title>
        <authorList>
            <person name="Misner I."/>
            <person name="Blouin N."/>
            <person name="Leonard G."/>
            <person name="Richards T.A."/>
            <person name="Lane C.E."/>
        </authorList>
    </citation>
    <scope>NUCLEOTIDE SEQUENCE</scope>
    <source>
        <strain evidence="4 6">ATCC 34112</strain>
    </source>
</reference>
<organism evidence="4">
    <name type="scientific">Thraustotheca clavata</name>
    <dbReference type="NCBI Taxonomy" id="74557"/>
    <lineage>
        <taxon>Eukaryota</taxon>
        <taxon>Sar</taxon>
        <taxon>Stramenopiles</taxon>
        <taxon>Oomycota</taxon>
        <taxon>Saprolegniomycetes</taxon>
        <taxon>Saprolegniales</taxon>
        <taxon>Achlyaceae</taxon>
        <taxon>Thraustotheca</taxon>
    </lineage>
</organism>
<name>A0A0A7CMB0_9STRA</name>
<gene>
    <name evidence="5" type="ORF">THRCLA_07675</name>
</gene>
<evidence type="ECO:0000313" key="5">
    <source>
        <dbReference type="EMBL" id="OQR95663.1"/>
    </source>
</evidence>
<feature type="chain" id="PRO_5011845553" evidence="3">
    <location>
        <begin position="16"/>
        <end position="219"/>
    </location>
</feature>
<evidence type="ECO:0000256" key="2">
    <source>
        <dbReference type="RuleBase" id="RU004328"/>
    </source>
</evidence>
<evidence type="ECO:0000256" key="1">
    <source>
        <dbReference type="ARBA" id="ARBA00007469"/>
    </source>
</evidence>
<dbReference type="InterPro" id="IPR036430">
    <property type="entry name" value="RNase_T2-like_sf"/>
</dbReference>
<accession>A0A0A7CMB0</accession>
<dbReference type="EMBL" id="KM038162">
    <property type="protein sequence ID" value="AIG55623.1"/>
    <property type="molecule type" value="Genomic_DNA"/>
</dbReference>
<dbReference type="CDD" id="cd00374">
    <property type="entry name" value="RNase_T2"/>
    <property type="match status" value="1"/>
</dbReference>
<dbReference type="OrthoDB" id="435754at2759"/>
<dbReference type="Gene3D" id="3.90.730.10">
    <property type="entry name" value="Ribonuclease T2-like"/>
    <property type="match status" value="1"/>
</dbReference>
<proteinExistence type="inferred from homology"/>
<feature type="signal peptide" evidence="3">
    <location>
        <begin position="1"/>
        <end position="15"/>
    </location>
</feature>
<dbReference type="InterPro" id="IPR018188">
    <property type="entry name" value="RNase_T2_His_AS_1"/>
</dbReference>